<dbReference type="EMBL" id="JABCRI010000017">
    <property type="protein sequence ID" value="KAF8391508.1"/>
    <property type="molecule type" value="Genomic_DNA"/>
</dbReference>
<gene>
    <name evidence="1" type="ORF">HHK36_023813</name>
</gene>
<name>A0A834YRT9_TETSI</name>
<dbReference type="PANTHER" id="PTHR31639:SF314">
    <property type="entry name" value="OS01G0752100 PROTEIN"/>
    <property type="match status" value="1"/>
</dbReference>
<protein>
    <recommendedName>
        <fullName evidence="3">F-box domain-containing protein</fullName>
    </recommendedName>
</protein>
<dbReference type="AlphaFoldDB" id="A0A834YRT9"/>
<accession>A0A834YRT9</accession>
<dbReference type="PANTHER" id="PTHR31639">
    <property type="entry name" value="F-BOX PROTEIN-LIKE"/>
    <property type="match status" value="1"/>
</dbReference>
<evidence type="ECO:0000313" key="1">
    <source>
        <dbReference type="EMBL" id="KAF8391508.1"/>
    </source>
</evidence>
<dbReference type="Proteomes" id="UP000655225">
    <property type="component" value="Unassembled WGS sequence"/>
</dbReference>
<sequence>MEAGLDPYLHLPEAILIFIISMLPLRDAMRTSAFTKSWYMLWTYTNSIDFDEKYFSETRYEQRLVCSGRRARTYQIKKVRRRRFIESVCHTLYRMWAPNISKFELKLYYKPKYHDFIYQWISFSMEKNIEELHLDFSTRVLRHDFNPFKDPQFSLPEITYYYGCKYLQSDGSICGFVLSDVAGSSSMADSGSTLVFSPELLSRDRIARIGHDTGWNAFARIHGP</sequence>
<organism evidence="1 2">
    <name type="scientific">Tetracentron sinense</name>
    <name type="common">Spur-leaf</name>
    <dbReference type="NCBI Taxonomy" id="13715"/>
    <lineage>
        <taxon>Eukaryota</taxon>
        <taxon>Viridiplantae</taxon>
        <taxon>Streptophyta</taxon>
        <taxon>Embryophyta</taxon>
        <taxon>Tracheophyta</taxon>
        <taxon>Spermatophyta</taxon>
        <taxon>Magnoliopsida</taxon>
        <taxon>Trochodendrales</taxon>
        <taxon>Trochodendraceae</taxon>
        <taxon>Tetracentron</taxon>
    </lineage>
</organism>
<reference evidence="1 2" key="1">
    <citation type="submission" date="2020-04" db="EMBL/GenBank/DDBJ databases">
        <title>Plant Genome Project.</title>
        <authorList>
            <person name="Zhang R.-G."/>
        </authorList>
    </citation>
    <scope>NUCLEOTIDE SEQUENCE [LARGE SCALE GENOMIC DNA]</scope>
    <source>
        <strain evidence="1">YNK0</strain>
        <tissue evidence="1">Leaf</tissue>
    </source>
</reference>
<proteinExistence type="predicted"/>
<dbReference type="SUPFAM" id="SSF81383">
    <property type="entry name" value="F-box domain"/>
    <property type="match status" value="1"/>
</dbReference>
<evidence type="ECO:0008006" key="3">
    <source>
        <dbReference type="Google" id="ProtNLM"/>
    </source>
</evidence>
<evidence type="ECO:0000313" key="2">
    <source>
        <dbReference type="Proteomes" id="UP000655225"/>
    </source>
</evidence>
<comment type="caution">
    <text evidence="1">The sequence shown here is derived from an EMBL/GenBank/DDBJ whole genome shotgun (WGS) entry which is preliminary data.</text>
</comment>
<dbReference type="InterPro" id="IPR036047">
    <property type="entry name" value="F-box-like_dom_sf"/>
</dbReference>
<keyword evidence="2" id="KW-1185">Reference proteome</keyword>
<dbReference type="OrthoDB" id="612216at2759"/>